<evidence type="ECO:0000313" key="3">
    <source>
        <dbReference type="Proteomes" id="UP000054324"/>
    </source>
</evidence>
<dbReference type="Proteomes" id="UP000054324">
    <property type="component" value="Unassembled WGS sequence"/>
</dbReference>
<sequence length="223" mass="24261">MPTDALRYWWWIRLDENHDSGAVRQTRVGLLIRSQESGLGGSDTTFEPSPFCPGWELPMASPSADDRCASSANSGGKLRLVFNTLIPSSNCPQKISSGIMRVHHGIKINVQLVAPFRCLAAMPPEGSTRAGILPGCPSLDRGSRVAEVGFEPRTFRLVIRTLTTSAISNHRERLHPKTTSNEDAVGINYECLDVMQTEEGTRARRQPGCSSLDSSSRDGPSGP</sequence>
<gene>
    <name evidence="2" type="ORF">T265_10325</name>
</gene>
<dbReference type="GeneID" id="20324493"/>
<accession>A0A074Z6X4</accession>
<protein>
    <submittedName>
        <fullName evidence="2">Uncharacterized protein</fullName>
    </submittedName>
</protein>
<dbReference type="CTD" id="20324493"/>
<reference evidence="2 3" key="1">
    <citation type="submission" date="2013-11" db="EMBL/GenBank/DDBJ databases">
        <title>Opisthorchis viverrini - life in the bile duct.</title>
        <authorList>
            <person name="Young N.D."/>
            <person name="Nagarajan N."/>
            <person name="Lin S.J."/>
            <person name="Korhonen P.K."/>
            <person name="Jex A.R."/>
            <person name="Hall R.S."/>
            <person name="Safavi-Hemami H."/>
            <person name="Kaewkong W."/>
            <person name="Bertrand D."/>
            <person name="Gao S."/>
            <person name="Seet Q."/>
            <person name="Wongkham S."/>
            <person name="Teh B.T."/>
            <person name="Wongkham C."/>
            <person name="Intapan P.M."/>
            <person name="Maleewong W."/>
            <person name="Yang X."/>
            <person name="Hu M."/>
            <person name="Wang Z."/>
            <person name="Hofmann A."/>
            <person name="Sternberg P.W."/>
            <person name="Tan P."/>
            <person name="Wang J."/>
            <person name="Gasser R.B."/>
        </authorList>
    </citation>
    <scope>NUCLEOTIDE SEQUENCE [LARGE SCALE GENOMIC DNA]</scope>
</reference>
<evidence type="ECO:0000313" key="2">
    <source>
        <dbReference type="EMBL" id="KER21322.1"/>
    </source>
</evidence>
<dbReference type="EMBL" id="KL596975">
    <property type="protein sequence ID" value="KER21322.1"/>
    <property type="molecule type" value="Genomic_DNA"/>
</dbReference>
<keyword evidence="3" id="KW-1185">Reference proteome</keyword>
<feature type="compositionally biased region" description="Low complexity" evidence="1">
    <location>
        <begin position="207"/>
        <end position="223"/>
    </location>
</feature>
<dbReference type="OrthoDB" id="5062908at2759"/>
<evidence type="ECO:0000256" key="1">
    <source>
        <dbReference type="SAM" id="MobiDB-lite"/>
    </source>
</evidence>
<dbReference type="RefSeq" id="XP_009174925.1">
    <property type="nucleotide sequence ID" value="XM_009176661.1"/>
</dbReference>
<dbReference type="AlphaFoldDB" id="A0A074Z6X4"/>
<feature type="region of interest" description="Disordered" evidence="1">
    <location>
        <begin position="199"/>
        <end position="223"/>
    </location>
</feature>
<name>A0A074Z6X4_OPIVI</name>
<dbReference type="KEGG" id="ovi:T265_10325"/>
<proteinExistence type="predicted"/>
<organism evidence="2 3">
    <name type="scientific">Opisthorchis viverrini</name>
    <name type="common">Southeast Asian liver fluke</name>
    <dbReference type="NCBI Taxonomy" id="6198"/>
    <lineage>
        <taxon>Eukaryota</taxon>
        <taxon>Metazoa</taxon>
        <taxon>Spiralia</taxon>
        <taxon>Lophotrochozoa</taxon>
        <taxon>Platyhelminthes</taxon>
        <taxon>Trematoda</taxon>
        <taxon>Digenea</taxon>
        <taxon>Opisthorchiida</taxon>
        <taxon>Opisthorchiata</taxon>
        <taxon>Opisthorchiidae</taxon>
        <taxon>Opisthorchis</taxon>
    </lineage>
</organism>